<gene>
    <name evidence="7" type="ORF">HHL09_25670</name>
</gene>
<dbReference type="EMBL" id="CP051774">
    <property type="protein sequence ID" value="QJE99024.1"/>
    <property type="molecule type" value="Genomic_DNA"/>
</dbReference>
<name>A0A858RR63_9BACT</name>
<dbReference type="SUPFAM" id="SSF47741">
    <property type="entry name" value="CO dehydrogenase ISP C-domain like"/>
    <property type="match status" value="1"/>
</dbReference>
<dbReference type="InterPro" id="IPR012675">
    <property type="entry name" value="Beta-grasp_dom_sf"/>
</dbReference>
<keyword evidence="5" id="KW-0411">Iron-sulfur</keyword>
<dbReference type="GO" id="GO:0046872">
    <property type="term" value="F:metal ion binding"/>
    <property type="evidence" value="ECO:0007669"/>
    <property type="project" value="UniProtKB-KW"/>
</dbReference>
<dbReference type="Gene3D" id="1.10.150.120">
    <property type="entry name" value="[2Fe-2S]-binding domain"/>
    <property type="match status" value="1"/>
</dbReference>
<dbReference type="InterPro" id="IPR036884">
    <property type="entry name" value="2Fe-2S-bd_dom_sf"/>
</dbReference>
<keyword evidence="4" id="KW-0408">Iron</keyword>
<keyword evidence="2" id="KW-0479">Metal-binding</keyword>
<dbReference type="InterPro" id="IPR036010">
    <property type="entry name" value="2Fe-2S_ferredoxin-like_sf"/>
</dbReference>
<dbReference type="KEGG" id="luo:HHL09_25670"/>
<accession>A0A858RR63</accession>
<dbReference type="FunFam" id="1.10.150.120:FF:000003">
    <property type="entry name" value="Carbon monoxide dehydrogenase, small subunit"/>
    <property type="match status" value="1"/>
</dbReference>
<evidence type="ECO:0000256" key="4">
    <source>
        <dbReference type="ARBA" id="ARBA00023004"/>
    </source>
</evidence>
<dbReference type="PROSITE" id="PS51085">
    <property type="entry name" value="2FE2S_FER_2"/>
    <property type="match status" value="1"/>
</dbReference>
<evidence type="ECO:0000313" key="7">
    <source>
        <dbReference type="EMBL" id="QJE99024.1"/>
    </source>
</evidence>
<reference evidence="7 8" key="1">
    <citation type="submission" date="2020-04" db="EMBL/GenBank/DDBJ databases">
        <title>Luteolibacter sp. G-1-1-1 isolated from soil.</title>
        <authorList>
            <person name="Dahal R.H."/>
        </authorList>
    </citation>
    <scope>NUCLEOTIDE SEQUENCE [LARGE SCALE GENOMIC DNA]</scope>
    <source>
        <strain evidence="7 8">G-1-1-1</strain>
    </source>
</reference>
<dbReference type="Pfam" id="PF01799">
    <property type="entry name" value="Fer2_2"/>
    <property type="match status" value="1"/>
</dbReference>
<protein>
    <submittedName>
        <fullName evidence="7">(2Fe-2S)-binding protein</fullName>
    </submittedName>
</protein>
<organism evidence="7 8">
    <name type="scientific">Luteolibacter luteus</name>
    <dbReference type="NCBI Taxonomy" id="2728835"/>
    <lineage>
        <taxon>Bacteria</taxon>
        <taxon>Pseudomonadati</taxon>
        <taxon>Verrucomicrobiota</taxon>
        <taxon>Verrucomicrobiia</taxon>
        <taxon>Verrucomicrobiales</taxon>
        <taxon>Verrucomicrobiaceae</taxon>
        <taxon>Luteolibacter</taxon>
    </lineage>
</organism>
<dbReference type="InterPro" id="IPR002888">
    <property type="entry name" value="2Fe-2S-bd"/>
</dbReference>
<keyword evidence="8" id="KW-1185">Reference proteome</keyword>
<keyword evidence="3" id="KW-0560">Oxidoreductase</keyword>
<dbReference type="AlphaFoldDB" id="A0A858RR63"/>
<proteinExistence type="predicted"/>
<dbReference type="PROSITE" id="PS00197">
    <property type="entry name" value="2FE2S_FER_1"/>
    <property type="match status" value="1"/>
</dbReference>
<dbReference type="RefSeq" id="WP_169457510.1">
    <property type="nucleotide sequence ID" value="NZ_CP051774.1"/>
</dbReference>
<dbReference type="CDD" id="cd00207">
    <property type="entry name" value="fer2"/>
    <property type="match status" value="1"/>
</dbReference>
<evidence type="ECO:0000256" key="1">
    <source>
        <dbReference type="ARBA" id="ARBA00022714"/>
    </source>
</evidence>
<evidence type="ECO:0000313" key="8">
    <source>
        <dbReference type="Proteomes" id="UP000501812"/>
    </source>
</evidence>
<dbReference type="InterPro" id="IPR006058">
    <property type="entry name" value="2Fe2S_fd_BS"/>
</dbReference>
<sequence length="159" mass="16820">MATITRLHVNGRDAALEADGERILLSVLRDDLGLTGCKPGCGEGQCGACTVLVDGKPVRSCSMPASAVGEAKIRTVEGLEQDGKLHPVQQAFLEADAMQCGYCTCGMILSAVALLEQHPTPTEEQFLAAMDGNICRCGVYNNIRSAVKRASETLAKNPQ</sequence>
<dbReference type="SUPFAM" id="SSF54292">
    <property type="entry name" value="2Fe-2S ferredoxin-like"/>
    <property type="match status" value="1"/>
</dbReference>
<evidence type="ECO:0000259" key="6">
    <source>
        <dbReference type="PROSITE" id="PS51085"/>
    </source>
</evidence>
<dbReference type="GO" id="GO:0051537">
    <property type="term" value="F:2 iron, 2 sulfur cluster binding"/>
    <property type="evidence" value="ECO:0007669"/>
    <property type="project" value="UniProtKB-KW"/>
</dbReference>
<dbReference type="InterPro" id="IPR001041">
    <property type="entry name" value="2Fe-2S_ferredoxin-type"/>
</dbReference>
<dbReference type="PANTHER" id="PTHR44379">
    <property type="entry name" value="OXIDOREDUCTASE WITH IRON-SULFUR SUBUNIT"/>
    <property type="match status" value="1"/>
</dbReference>
<dbReference type="GO" id="GO:0016491">
    <property type="term" value="F:oxidoreductase activity"/>
    <property type="evidence" value="ECO:0007669"/>
    <property type="project" value="UniProtKB-KW"/>
</dbReference>
<dbReference type="Pfam" id="PF00111">
    <property type="entry name" value="Fer2"/>
    <property type="match status" value="1"/>
</dbReference>
<evidence type="ECO:0000256" key="3">
    <source>
        <dbReference type="ARBA" id="ARBA00023002"/>
    </source>
</evidence>
<dbReference type="Gene3D" id="3.10.20.30">
    <property type="match status" value="1"/>
</dbReference>
<feature type="domain" description="2Fe-2S ferredoxin-type" evidence="6">
    <location>
        <begin position="3"/>
        <end position="79"/>
    </location>
</feature>
<dbReference type="InterPro" id="IPR051452">
    <property type="entry name" value="Diverse_Oxidoreductases"/>
</dbReference>
<dbReference type="PANTHER" id="PTHR44379:SF2">
    <property type="entry name" value="BLR6218 PROTEIN"/>
    <property type="match status" value="1"/>
</dbReference>
<keyword evidence="1" id="KW-0001">2Fe-2S</keyword>
<evidence type="ECO:0000256" key="5">
    <source>
        <dbReference type="ARBA" id="ARBA00023014"/>
    </source>
</evidence>
<evidence type="ECO:0000256" key="2">
    <source>
        <dbReference type="ARBA" id="ARBA00022723"/>
    </source>
</evidence>
<dbReference type="Proteomes" id="UP000501812">
    <property type="component" value="Chromosome"/>
</dbReference>